<evidence type="ECO:0000256" key="5">
    <source>
        <dbReference type="ARBA" id="ARBA00022679"/>
    </source>
</evidence>
<dbReference type="InterPro" id="IPR050351">
    <property type="entry name" value="BphY/WalK/GraS-like"/>
</dbReference>
<dbReference type="PANTHER" id="PTHR45453">
    <property type="entry name" value="PHOSPHATE REGULON SENSOR PROTEIN PHOR"/>
    <property type="match status" value="1"/>
</dbReference>
<dbReference type="GO" id="GO:0000155">
    <property type="term" value="F:phosphorelay sensor kinase activity"/>
    <property type="evidence" value="ECO:0007669"/>
    <property type="project" value="InterPro"/>
</dbReference>
<comment type="subcellular location">
    <subcellularLocation>
        <location evidence="2">Membrane</location>
    </subcellularLocation>
</comment>
<comment type="catalytic activity">
    <reaction evidence="1">
        <text>ATP + protein L-histidine = ADP + protein N-phospho-L-histidine.</text>
        <dbReference type="EC" id="2.7.13.3"/>
    </reaction>
</comment>
<dbReference type="Pfam" id="PF02518">
    <property type="entry name" value="HATPase_c"/>
    <property type="match status" value="1"/>
</dbReference>
<keyword evidence="10 13" id="KW-1133">Transmembrane helix</keyword>
<keyword evidence="11" id="KW-0902">Two-component regulatory system</keyword>
<dbReference type="KEGG" id="pfaa:MM59RIKEN_12780"/>
<dbReference type="InterPro" id="IPR003661">
    <property type="entry name" value="HisK_dim/P_dom"/>
</dbReference>
<evidence type="ECO:0000256" key="11">
    <source>
        <dbReference type="ARBA" id="ARBA00023012"/>
    </source>
</evidence>
<reference evidence="15" key="1">
    <citation type="submission" date="2020-09" db="EMBL/GenBank/DDBJ databases">
        <title>New species isolated from human feces.</title>
        <authorList>
            <person name="Kitahara M."/>
            <person name="Shigeno Y."/>
            <person name="Shime M."/>
            <person name="Matsumoto Y."/>
            <person name="Nakamura S."/>
            <person name="Motooka D."/>
            <person name="Fukuoka S."/>
            <person name="Nishikawa H."/>
            <person name="Benno Y."/>
        </authorList>
    </citation>
    <scope>NUCLEOTIDE SEQUENCE</scope>
    <source>
        <strain evidence="15">MM59</strain>
    </source>
</reference>
<dbReference type="FunFam" id="3.30.565.10:FF:000013">
    <property type="entry name" value="Two-component sensor histidine kinase"/>
    <property type="match status" value="1"/>
</dbReference>
<dbReference type="SMART" id="SM00388">
    <property type="entry name" value="HisKA"/>
    <property type="match status" value="1"/>
</dbReference>
<evidence type="ECO:0000256" key="12">
    <source>
        <dbReference type="ARBA" id="ARBA00023136"/>
    </source>
</evidence>
<evidence type="ECO:0000313" key="15">
    <source>
        <dbReference type="EMBL" id="BCK83959.1"/>
    </source>
</evidence>
<dbReference type="InterPro" id="IPR004358">
    <property type="entry name" value="Sig_transdc_His_kin-like_C"/>
</dbReference>
<evidence type="ECO:0000256" key="10">
    <source>
        <dbReference type="ARBA" id="ARBA00022989"/>
    </source>
</evidence>
<accession>A0A810Q6P1</accession>
<dbReference type="Pfam" id="PF00512">
    <property type="entry name" value="HisKA"/>
    <property type="match status" value="1"/>
</dbReference>
<dbReference type="EC" id="2.7.13.3" evidence="3"/>
<evidence type="ECO:0000256" key="13">
    <source>
        <dbReference type="SAM" id="Phobius"/>
    </source>
</evidence>
<evidence type="ECO:0000313" key="16">
    <source>
        <dbReference type="Proteomes" id="UP000679848"/>
    </source>
</evidence>
<evidence type="ECO:0000256" key="9">
    <source>
        <dbReference type="ARBA" id="ARBA00022840"/>
    </source>
</evidence>
<keyword evidence="5" id="KW-0808">Transferase</keyword>
<dbReference type="SUPFAM" id="SSF55874">
    <property type="entry name" value="ATPase domain of HSP90 chaperone/DNA topoisomerase II/histidine kinase"/>
    <property type="match status" value="1"/>
</dbReference>
<evidence type="ECO:0000259" key="14">
    <source>
        <dbReference type="PROSITE" id="PS50109"/>
    </source>
</evidence>
<keyword evidence="7" id="KW-0547">Nucleotide-binding</keyword>
<evidence type="ECO:0000256" key="1">
    <source>
        <dbReference type="ARBA" id="ARBA00000085"/>
    </source>
</evidence>
<keyword evidence="6 13" id="KW-0812">Transmembrane</keyword>
<dbReference type="SUPFAM" id="SSF47384">
    <property type="entry name" value="Homodimeric domain of signal transducing histidine kinase"/>
    <property type="match status" value="1"/>
</dbReference>
<dbReference type="Gene3D" id="3.30.565.10">
    <property type="entry name" value="Histidine kinase-like ATPase, C-terminal domain"/>
    <property type="match status" value="1"/>
</dbReference>
<keyword evidence="9" id="KW-0067">ATP-binding</keyword>
<dbReference type="PROSITE" id="PS50109">
    <property type="entry name" value="HIS_KIN"/>
    <property type="match status" value="1"/>
</dbReference>
<dbReference type="InterPro" id="IPR005467">
    <property type="entry name" value="His_kinase_dom"/>
</dbReference>
<proteinExistence type="predicted"/>
<sequence>MNKKLQRSPLSEQGRRRAVRSWGYYLLALMAWVTVVLAVTVLGYLVCSAFTWYAWDPLYQLLQWVRDYYFFVCIAVVLLGWVGISYHFIARPIQQMESLAGAAEQLAQPGESPIILPDTLHDLENQLNAARERALRDARAAREAEQRKNDLVVYLAHDLKTPLTSVIGYLTLLRDEPQLPAELRSQYTGIALDKAERLEDLINEFFDITRFNLSHLELEKRPVDLNRMLHQVVSEFQPMLAEKSMTCHLALPDKLSCSCDPDKLARVFDNLLRNACHYGLPGTDIRIAGEIDGGRAVLTFSNAGRTIPQEKLERIFEQFFRLDSSRATRTGGAGLGLAIAKEIVELHGGTITARSADQEVVFTVSLPCSGMP</sequence>
<feature type="transmembrane region" description="Helical" evidence="13">
    <location>
        <begin position="68"/>
        <end position="89"/>
    </location>
</feature>
<dbReference type="PANTHER" id="PTHR45453:SF1">
    <property type="entry name" value="PHOSPHATE REGULON SENSOR PROTEIN PHOR"/>
    <property type="match status" value="1"/>
</dbReference>
<dbReference type="AlphaFoldDB" id="A0A810Q6P1"/>
<gene>
    <name evidence="15" type="ORF">MM59RIKEN_12780</name>
</gene>
<dbReference type="EMBL" id="AP023420">
    <property type="protein sequence ID" value="BCK83959.1"/>
    <property type="molecule type" value="Genomic_DNA"/>
</dbReference>
<dbReference type="Proteomes" id="UP000679848">
    <property type="component" value="Chromosome"/>
</dbReference>
<dbReference type="PRINTS" id="PR00344">
    <property type="entry name" value="BCTRLSENSOR"/>
</dbReference>
<dbReference type="GO" id="GO:0005886">
    <property type="term" value="C:plasma membrane"/>
    <property type="evidence" value="ECO:0007669"/>
    <property type="project" value="TreeGrafter"/>
</dbReference>
<dbReference type="Gene3D" id="1.10.287.130">
    <property type="match status" value="1"/>
</dbReference>
<feature type="domain" description="Histidine kinase" evidence="14">
    <location>
        <begin position="154"/>
        <end position="370"/>
    </location>
</feature>
<dbReference type="InterPro" id="IPR003594">
    <property type="entry name" value="HATPase_dom"/>
</dbReference>
<keyword evidence="8" id="KW-0418">Kinase</keyword>
<dbReference type="SMART" id="SM00387">
    <property type="entry name" value="HATPase_c"/>
    <property type="match status" value="1"/>
</dbReference>
<evidence type="ECO:0000256" key="2">
    <source>
        <dbReference type="ARBA" id="ARBA00004370"/>
    </source>
</evidence>
<keyword evidence="4" id="KW-0597">Phosphoprotein</keyword>
<evidence type="ECO:0000256" key="8">
    <source>
        <dbReference type="ARBA" id="ARBA00022777"/>
    </source>
</evidence>
<protein>
    <recommendedName>
        <fullName evidence="3">histidine kinase</fullName>
        <ecNumber evidence="3">2.7.13.3</ecNumber>
    </recommendedName>
</protein>
<dbReference type="GO" id="GO:0005524">
    <property type="term" value="F:ATP binding"/>
    <property type="evidence" value="ECO:0007669"/>
    <property type="project" value="UniProtKB-KW"/>
</dbReference>
<dbReference type="InterPro" id="IPR036890">
    <property type="entry name" value="HATPase_C_sf"/>
</dbReference>
<dbReference type="CDD" id="cd00082">
    <property type="entry name" value="HisKA"/>
    <property type="match status" value="1"/>
</dbReference>
<feature type="transmembrane region" description="Helical" evidence="13">
    <location>
        <begin position="21"/>
        <end position="53"/>
    </location>
</feature>
<name>A0A810Q6P1_9FIRM</name>
<organism evidence="15 16">
    <name type="scientific">Pusillibacter faecalis</name>
    <dbReference type="NCBI Taxonomy" id="2714358"/>
    <lineage>
        <taxon>Bacteria</taxon>
        <taxon>Bacillati</taxon>
        <taxon>Bacillota</taxon>
        <taxon>Clostridia</taxon>
        <taxon>Eubacteriales</taxon>
        <taxon>Oscillospiraceae</taxon>
        <taxon>Pusillibacter</taxon>
    </lineage>
</organism>
<evidence type="ECO:0000256" key="3">
    <source>
        <dbReference type="ARBA" id="ARBA00012438"/>
    </source>
</evidence>
<evidence type="ECO:0000256" key="6">
    <source>
        <dbReference type="ARBA" id="ARBA00022692"/>
    </source>
</evidence>
<dbReference type="InterPro" id="IPR036097">
    <property type="entry name" value="HisK_dim/P_sf"/>
</dbReference>
<evidence type="ECO:0000256" key="7">
    <source>
        <dbReference type="ARBA" id="ARBA00022741"/>
    </source>
</evidence>
<keyword evidence="12 13" id="KW-0472">Membrane</keyword>
<dbReference type="GO" id="GO:0016036">
    <property type="term" value="P:cellular response to phosphate starvation"/>
    <property type="evidence" value="ECO:0007669"/>
    <property type="project" value="TreeGrafter"/>
</dbReference>
<keyword evidence="16" id="KW-1185">Reference proteome</keyword>
<dbReference type="RefSeq" id="WP_346345685.1">
    <property type="nucleotide sequence ID" value="NZ_AP023420.1"/>
</dbReference>
<evidence type="ECO:0000256" key="4">
    <source>
        <dbReference type="ARBA" id="ARBA00022553"/>
    </source>
</evidence>
<dbReference type="GO" id="GO:0004721">
    <property type="term" value="F:phosphoprotein phosphatase activity"/>
    <property type="evidence" value="ECO:0007669"/>
    <property type="project" value="TreeGrafter"/>
</dbReference>